<dbReference type="Proteomes" id="UP000480350">
    <property type="component" value="Unassembled WGS sequence"/>
</dbReference>
<keyword evidence="8" id="KW-1185">Reference proteome</keyword>
<accession>A0A7C9MYT3</accession>
<dbReference type="EMBL" id="WUPT01000003">
    <property type="protein sequence ID" value="MXQ09414.1"/>
    <property type="molecule type" value="Genomic_DNA"/>
</dbReference>
<keyword evidence="5" id="KW-0732">Signal</keyword>
<evidence type="ECO:0000256" key="1">
    <source>
        <dbReference type="ARBA" id="ARBA00004167"/>
    </source>
</evidence>
<sequence length="1432" mass="146878">MRALWLALSLSLAATPLAAQGLFDRIFGSDDESAEAEENPGGFLENLIEDNLSGEGRDVRITGFAGALGGTATLETMTISDPDGIWLTLEDVTLDWSRAALLRGRLEVNELSAASILLPRLPAPAEATDAPAPEASGFSLPELPVSVNIGRIAAERVEIGQPVFGAETVASVEGSLSLADGDGAADLDITRLNAPGSLTLDAGYSNESRVLALDLSLEEGPDGIVANLIDLPGRPSVAFAVTGEAPIDAYAADIRLATDGEERLTGRIETETPEDTPGAALRVLADIRGDIAPIFAPEYQAFFGQNVVLGTRITTFEDGRTALDDLSVSAASLDLSGQVLLAAGGLPQRIDIEGTVADPAGGPVLLPLTGPETRVDRIALDVDFDADEGDRWTGVFSIDGLDRAGFSAETLTLDGTGQIRGGDAAAVTANLDVEATRLDLGNPDAEEALGERVTGGADITWATGEPVRLTGLAIQGETYSLTGSATVSTSENGVDVTGEAEVRADDLSVFSGLAQRPLGGAVAVQSRFDAEPLAGFFDVTVTGTTTDLIVSQPEADRILAGEARLDLTAARDEAGIRATLDTLETPNASLTGQANLQSGASTVSASASLADAALILPQVTGPVRLTAAAEQDGEIWAWRANGGLEGTRIDAEGTARDLFGTPLVQATGIFAADDLSDFSELAGRGLGGSIDTRFAGEVLADLSRINGNLDGTATDIVTGIAEADRLLAGAVTFVIDGARAGEVYSVRDTRIEGDNLLLEADGTITASAGDARVSGRVTDARLLLQGAPEGPLTFAAETRRDGRDWNFDISADGPETRVSATGVALDPTGPARALAGRLQAEAGDLSIFSDLANRPLTGRLALTAEGEVSGDLQRFDLAANANGAGLSIGQAQADRLLAGDLSLVLDAARTGETSIDIGTLELTTRLLDVSANGALGMDGSAIEIDGRLADLAPLVPGFSGPATVAGTIGQASAGGDYSVDIVATGPGGTRATVQGGAAPDFATVDIDIDGTAPLGLANSFIQPRSIAGTAGFDLTLQGPPALESLSGDVTTEGARLVLPALGIILNDIRGNTRLSGGRAGLSLVAVGDAGGRLSVEGPITLSGNFGTDLTIRLADLVLTDPQLYETTVNGAVTIAGPLTGGARIAGDLALGETTIRIPSSSIGGTGAIPEVVHINEPPPVRGTRARAGLIQTASAERGGGPVYPLDIRINAPNQIFVRGRGLDSEFGGSLRITGTSADVVPIGAFNLIRGRLDILGQRLAIEEATITMQGSFVPVIRIVSTTQKDEFRISVVVSGPASNPEIEFVSEPELPEEEVLARLLFGRGLDTLSPFQAARLALAVRTLAGQGGEGLVGRVRDGAGLADFDVTTDADGNTEVRAGAYLSDTIYTDVTVDAEGETQLNLNLDLTPSVTVRGGASNTGDTSIGIFFERDY</sequence>
<dbReference type="GO" id="GO:0005886">
    <property type="term" value="C:plasma membrane"/>
    <property type="evidence" value="ECO:0007669"/>
    <property type="project" value="InterPro"/>
</dbReference>
<dbReference type="PANTHER" id="PTHR36985:SF1">
    <property type="entry name" value="TRANSLOCATION AND ASSEMBLY MODULE SUBUNIT TAMB"/>
    <property type="match status" value="1"/>
</dbReference>
<organism evidence="7 8">
    <name type="scientific">Kangsaoukella pontilimi</name>
    <dbReference type="NCBI Taxonomy" id="2691042"/>
    <lineage>
        <taxon>Bacteria</taxon>
        <taxon>Pseudomonadati</taxon>
        <taxon>Pseudomonadota</taxon>
        <taxon>Alphaproteobacteria</taxon>
        <taxon>Rhodobacterales</taxon>
        <taxon>Paracoccaceae</taxon>
        <taxon>Kangsaoukella</taxon>
    </lineage>
</organism>
<keyword evidence="2" id="KW-0812">Transmembrane</keyword>
<keyword evidence="3" id="KW-1133">Transmembrane helix</keyword>
<evidence type="ECO:0000256" key="2">
    <source>
        <dbReference type="ARBA" id="ARBA00022692"/>
    </source>
</evidence>
<dbReference type="PANTHER" id="PTHR36985">
    <property type="entry name" value="TRANSLOCATION AND ASSEMBLY MODULE SUBUNIT TAMB"/>
    <property type="match status" value="1"/>
</dbReference>
<evidence type="ECO:0000259" key="6">
    <source>
        <dbReference type="Pfam" id="PF04357"/>
    </source>
</evidence>
<dbReference type="GO" id="GO:0097347">
    <property type="term" value="C:TAM protein secretion complex"/>
    <property type="evidence" value="ECO:0007669"/>
    <property type="project" value="TreeGrafter"/>
</dbReference>
<evidence type="ECO:0000313" key="7">
    <source>
        <dbReference type="EMBL" id="MXQ09414.1"/>
    </source>
</evidence>
<dbReference type="GO" id="GO:0009306">
    <property type="term" value="P:protein secretion"/>
    <property type="evidence" value="ECO:0007669"/>
    <property type="project" value="InterPro"/>
</dbReference>
<keyword evidence="4" id="KW-0472">Membrane</keyword>
<dbReference type="RefSeq" id="WP_160765341.1">
    <property type="nucleotide sequence ID" value="NZ_WUPT01000003.1"/>
</dbReference>
<evidence type="ECO:0000256" key="4">
    <source>
        <dbReference type="ARBA" id="ARBA00023136"/>
    </source>
</evidence>
<reference evidence="7 8" key="1">
    <citation type="submission" date="2019-12" db="EMBL/GenBank/DDBJ databases">
        <authorList>
            <person name="Lee S.D."/>
        </authorList>
    </citation>
    <scope>NUCLEOTIDE SEQUENCE [LARGE SCALE GENOMIC DNA]</scope>
    <source>
        <strain evidence="7 8">GH1-50</strain>
    </source>
</reference>
<proteinExistence type="predicted"/>
<reference evidence="7 8" key="2">
    <citation type="submission" date="2020-03" db="EMBL/GenBank/DDBJ databases">
        <title>Kangsaoukella pontilimi gen. nov., sp. nov., a new member of the family Rhodobacteraceae isolated from a tidal mudflat.</title>
        <authorList>
            <person name="Kim I.S."/>
        </authorList>
    </citation>
    <scope>NUCLEOTIDE SEQUENCE [LARGE SCALE GENOMIC DNA]</scope>
    <source>
        <strain evidence="7 8">GH1-50</strain>
    </source>
</reference>
<dbReference type="Pfam" id="PF04357">
    <property type="entry name" value="TamB"/>
    <property type="match status" value="1"/>
</dbReference>
<name>A0A7C9MYT3_9RHOB</name>
<feature type="domain" description="Translocation and assembly module TamB C-terminal" evidence="6">
    <location>
        <begin position="1089"/>
        <end position="1432"/>
    </location>
</feature>
<feature type="signal peptide" evidence="5">
    <location>
        <begin position="1"/>
        <end position="19"/>
    </location>
</feature>
<evidence type="ECO:0000313" key="8">
    <source>
        <dbReference type="Proteomes" id="UP000480350"/>
    </source>
</evidence>
<gene>
    <name evidence="7" type="ORF">GQ651_16325</name>
</gene>
<comment type="subcellular location">
    <subcellularLocation>
        <location evidence="1">Membrane</location>
        <topology evidence="1">Single-pass membrane protein</topology>
    </subcellularLocation>
</comment>
<evidence type="ECO:0000256" key="3">
    <source>
        <dbReference type="ARBA" id="ARBA00022989"/>
    </source>
</evidence>
<comment type="caution">
    <text evidence="7">The sequence shown here is derived from an EMBL/GenBank/DDBJ whole genome shotgun (WGS) entry which is preliminary data.</text>
</comment>
<protein>
    <recommendedName>
        <fullName evidence="6">Translocation and assembly module TamB C-terminal domain-containing protein</fullName>
    </recommendedName>
</protein>
<dbReference type="InterPro" id="IPR007452">
    <property type="entry name" value="TamB_C"/>
</dbReference>
<evidence type="ECO:0000256" key="5">
    <source>
        <dbReference type="SAM" id="SignalP"/>
    </source>
</evidence>
<feature type="chain" id="PRO_5029018670" description="Translocation and assembly module TamB C-terminal domain-containing protein" evidence="5">
    <location>
        <begin position="20"/>
        <end position="1432"/>
    </location>
</feature>